<dbReference type="AlphaFoldDB" id="A0A0A3J171"/>
<accession>A0A0A3J171</accession>
<organism evidence="1 2">
    <name type="scientific">Ureibacillus massiliensis 4400831 = CIP 108448 = CCUG 49529</name>
    <dbReference type="NCBI Taxonomy" id="1211035"/>
    <lineage>
        <taxon>Bacteria</taxon>
        <taxon>Bacillati</taxon>
        <taxon>Bacillota</taxon>
        <taxon>Bacilli</taxon>
        <taxon>Bacillales</taxon>
        <taxon>Caryophanaceae</taxon>
        <taxon>Ureibacillus</taxon>
    </lineage>
</organism>
<gene>
    <name evidence="1" type="ORF">CD30_10065</name>
</gene>
<proteinExistence type="predicted"/>
<evidence type="ECO:0000313" key="1">
    <source>
        <dbReference type="EMBL" id="KGR90696.1"/>
    </source>
</evidence>
<dbReference type="Proteomes" id="UP000030595">
    <property type="component" value="Unassembled WGS sequence"/>
</dbReference>
<name>A0A0A3J171_9BACL</name>
<dbReference type="eggNOG" id="ENOG502ZV77">
    <property type="taxonomic scope" value="Bacteria"/>
</dbReference>
<protein>
    <submittedName>
        <fullName evidence="1">Uncharacterized protein</fullName>
    </submittedName>
</protein>
<dbReference type="EMBL" id="JPVQ01000015">
    <property type="protein sequence ID" value="KGR90696.1"/>
    <property type="molecule type" value="Genomic_DNA"/>
</dbReference>
<reference evidence="1 2" key="1">
    <citation type="submission" date="2014-02" db="EMBL/GenBank/DDBJ databases">
        <title>Draft genome sequence of Lysinibacillus massiliensis CCUG 49529.</title>
        <authorList>
            <person name="Zhang F."/>
            <person name="Wang G."/>
            <person name="Zhang L."/>
        </authorList>
    </citation>
    <scope>NUCLEOTIDE SEQUENCE [LARGE SCALE GENOMIC DNA]</scope>
    <source>
        <strain evidence="1 2">CCUG 49529</strain>
    </source>
</reference>
<sequence>MKKLFQTEPLMEISNCEQLKFIGKYKFLEASERHCAFTYEQFYINVKAEKVHIDVLKVEELIIHVEDLQSIEMKKQGDHHET</sequence>
<comment type="caution">
    <text evidence="1">The sequence shown here is derived from an EMBL/GenBank/DDBJ whole genome shotgun (WGS) entry which is preliminary data.</text>
</comment>
<keyword evidence="2" id="KW-1185">Reference proteome</keyword>
<dbReference type="RefSeq" id="WP_036176012.1">
    <property type="nucleotide sequence ID" value="NZ_AVCZ01000015.1"/>
</dbReference>
<evidence type="ECO:0000313" key="2">
    <source>
        <dbReference type="Proteomes" id="UP000030595"/>
    </source>
</evidence>
<dbReference type="OrthoDB" id="2735810at2"/>